<dbReference type="Proteomes" id="UP000010931">
    <property type="component" value="Unassembled WGS sequence"/>
</dbReference>
<proteinExistence type="predicted"/>
<organism evidence="1 2">
    <name type="scientific">Streptomyces turgidiscabies (strain Car8)</name>
    <dbReference type="NCBI Taxonomy" id="698760"/>
    <lineage>
        <taxon>Bacteria</taxon>
        <taxon>Bacillati</taxon>
        <taxon>Actinomycetota</taxon>
        <taxon>Actinomycetes</taxon>
        <taxon>Kitasatosporales</taxon>
        <taxon>Streptomycetaceae</taxon>
        <taxon>Streptomyces</taxon>
    </lineage>
</organism>
<dbReference type="STRING" id="85558.T45_06686"/>
<reference evidence="1 2" key="1">
    <citation type="journal article" date="2011" name="Plasmid">
        <title>Streptomyces turgidiscabies Car8 contains a modular pathogenicity island that shares virulence genes with other actinobacterial plant pathogens.</title>
        <authorList>
            <person name="Huguet-Tapia J.C."/>
            <person name="Badger J.H."/>
            <person name="Loria R."/>
            <person name="Pettis G.S."/>
        </authorList>
    </citation>
    <scope>NUCLEOTIDE SEQUENCE [LARGE SCALE GENOMIC DNA]</scope>
    <source>
        <strain evidence="1 2">Car8</strain>
    </source>
</reference>
<name>L7EYW7_STRT8</name>
<dbReference type="PATRIC" id="fig|698760.3.peg.7193"/>
<comment type="caution">
    <text evidence="1">The sequence shown here is derived from an EMBL/GenBank/DDBJ whole genome shotgun (WGS) entry which is preliminary data.</text>
</comment>
<evidence type="ECO:0000313" key="1">
    <source>
        <dbReference type="EMBL" id="ELP63936.1"/>
    </source>
</evidence>
<accession>L7EYW7</accession>
<evidence type="ECO:0000313" key="2">
    <source>
        <dbReference type="Proteomes" id="UP000010931"/>
    </source>
</evidence>
<keyword evidence="2" id="KW-1185">Reference proteome</keyword>
<dbReference type="AlphaFoldDB" id="L7EYW7"/>
<gene>
    <name evidence="1" type="ORF">STRTUCAR8_04679</name>
</gene>
<sequence>MMTGWQVSWLCQIAAAIGEDALGDADGDTFEGPAIVLFQVEPALEGVVDRLDLLSHRLAAWSARPIPTWASPWAR</sequence>
<dbReference type="EMBL" id="AEJB01000494">
    <property type="protein sequence ID" value="ELP63936.1"/>
    <property type="molecule type" value="Genomic_DNA"/>
</dbReference>
<protein>
    <submittedName>
        <fullName evidence="1">Uncharacterized protein</fullName>
    </submittedName>
</protein>